<reference evidence="1 2" key="1">
    <citation type="submission" date="2021-06" db="EMBL/GenBank/DDBJ databases">
        <authorList>
            <person name="Kallberg Y."/>
            <person name="Tangrot J."/>
            <person name="Rosling A."/>
        </authorList>
    </citation>
    <scope>NUCLEOTIDE SEQUENCE [LARGE SCALE GENOMIC DNA]</scope>
    <source>
        <strain evidence="1 2">120-4 pot B 10/14</strain>
    </source>
</reference>
<evidence type="ECO:0000313" key="1">
    <source>
        <dbReference type="EMBL" id="CAG8855107.1"/>
    </source>
</evidence>
<organism evidence="1 2">
    <name type="scientific">Gigaspora margarita</name>
    <dbReference type="NCBI Taxonomy" id="4874"/>
    <lineage>
        <taxon>Eukaryota</taxon>
        <taxon>Fungi</taxon>
        <taxon>Fungi incertae sedis</taxon>
        <taxon>Mucoromycota</taxon>
        <taxon>Glomeromycotina</taxon>
        <taxon>Glomeromycetes</taxon>
        <taxon>Diversisporales</taxon>
        <taxon>Gigasporaceae</taxon>
        <taxon>Gigaspora</taxon>
    </lineage>
</organism>
<sequence>HTKDKVIHSNAQLEILDLLIVVKVLCENNVKQIIPIDVEVFGCSKSA</sequence>
<accession>A0ABN7XIK3</accession>
<keyword evidence="2" id="KW-1185">Reference proteome</keyword>
<dbReference type="EMBL" id="CAJVQB010145978">
    <property type="protein sequence ID" value="CAG8855107.1"/>
    <property type="molecule type" value="Genomic_DNA"/>
</dbReference>
<proteinExistence type="predicted"/>
<name>A0ABN7XIK3_GIGMA</name>
<protein>
    <submittedName>
        <fullName evidence="1">16119_t:CDS:1</fullName>
    </submittedName>
</protein>
<comment type="caution">
    <text evidence="1">The sequence shown here is derived from an EMBL/GenBank/DDBJ whole genome shotgun (WGS) entry which is preliminary data.</text>
</comment>
<feature type="non-terminal residue" evidence="1">
    <location>
        <position position="1"/>
    </location>
</feature>
<evidence type="ECO:0000313" key="2">
    <source>
        <dbReference type="Proteomes" id="UP000789901"/>
    </source>
</evidence>
<dbReference type="Proteomes" id="UP000789901">
    <property type="component" value="Unassembled WGS sequence"/>
</dbReference>
<gene>
    <name evidence="1" type="ORF">GMARGA_LOCUS43928</name>
</gene>